<gene>
    <name evidence="1" type="ORF">EP867_17520</name>
</gene>
<name>A0A3S3YAY0_9RHOB</name>
<reference evidence="1 2" key="1">
    <citation type="journal article" date="2015" name="Int. J. Syst. Evol. Microbiol.">
        <title>Gemmobacter intermedius sp. nov., isolated from a white stork (Ciconia ciconia).</title>
        <authorList>
            <person name="Kampfer P."/>
            <person name="Jerzak L."/>
            <person name="Wilharm G."/>
            <person name="Golke J."/>
            <person name="Busse H.J."/>
            <person name="Glaeser S.P."/>
        </authorList>
    </citation>
    <scope>NUCLEOTIDE SEQUENCE [LARGE SCALE GENOMIC DNA]</scope>
    <source>
        <strain evidence="1 2">119/4</strain>
    </source>
</reference>
<proteinExistence type="predicted"/>
<dbReference type="InterPro" id="IPR021739">
    <property type="entry name" value="SaV-like"/>
</dbReference>
<evidence type="ECO:0000313" key="2">
    <source>
        <dbReference type="Proteomes" id="UP000287168"/>
    </source>
</evidence>
<dbReference type="RefSeq" id="WP_128490757.1">
    <property type="nucleotide sequence ID" value="NZ_JBHLXB010000169.1"/>
</dbReference>
<dbReference type="Proteomes" id="UP000287168">
    <property type="component" value="Unassembled WGS sequence"/>
</dbReference>
<dbReference type="Pfam" id="PF11753">
    <property type="entry name" value="DUF3310"/>
    <property type="match status" value="1"/>
</dbReference>
<organism evidence="1 2">
    <name type="scientific">Falsigemmobacter intermedius</name>
    <dbReference type="NCBI Taxonomy" id="1553448"/>
    <lineage>
        <taxon>Bacteria</taxon>
        <taxon>Pseudomonadati</taxon>
        <taxon>Pseudomonadota</taxon>
        <taxon>Alphaproteobacteria</taxon>
        <taxon>Rhodobacterales</taxon>
        <taxon>Paracoccaceae</taxon>
        <taxon>Falsigemmobacter</taxon>
    </lineage>
</organism>
<dbReference type="EMBL" id="SBLC01000052">
    <property type="protein sequence ID" value="RWY37118.1"/>
    <property type="molecule type" value="Genomic_DNA"/>
</dbReference>
<evidence type="ECO:0000313" key="1">
    <source>
        <dbReference type="EMBL" id="RWY37118.1"/>
    </source>
</evidence>
<keyword evidence="2" id="KW-1185">Reference proteome</keyword>
<accession>A0A3S3YAY0</accession>
<sequence length="70" mass="8096">MSDPVNHPPHYRSHPSGVECIQITEHMNFCLGNAMKYIWRADLKNDAIEDLEKAAWYIQREIARRKGATA</sequence>
<comment type="caution">
    <text evidence="1">The sequence shown here is derived from an EMBL/GenBank/DDBJ whole genome shotgun (WGS) entry which is preliminary data.</text>
</comment>
<dbReference type="AlphaFoldDB" id="A0A3S3YAY0"/>
<protein>
    <submittedName>
        <fullName evidence="1">DUF3310 domain-containing protein</fullName>
    </submittedName>
</protein>
<dbReference type="OrthoDB" id="1684418at2"/>